<gene>
    <name evidence="10" type="ORF">ACFQDH_06305</name>
</gene>
<sequence>MVNLVMVALIAYLVLVPLGILVYSSLKPTTTDLPFEVPGFGLSNYRDVFSSGRLGTVSLNTGIYVVGSLVVALVLSVAFAYLFERTDMPGRRFLAPLALAPLAVPVTVMAIAWALVANPANGPLAIVLRNTIGFHLDIYSLAGMITVMGIFGIPSMYLMIAPAFAQLNPELEEAAAATGAPLHRRLRLIVFPLIGPAVSAAGMLLVVIALEGFAIPAILGLPHQIFVYSNLIQYSLQPPSGLPDYGQASTYGVLILVLSLAMLLVYRRRVRDADRYKVVTGKGYRQRPTPLGKWRVPMAVIVSVVLFVGVVLPILALIWTSLSPYSRPFTMSGLRTMTFAPYTRVFSAPDLTHVLTNTAEVVLITATLTTALSVWIAMAAAQRRFWGSGFLFESTFLVMGIPSVVLGSAVLFLYLFLPIPIYGTIWIIVVALTTRFLARGARVVQTALLQIDEGLLEAGRATGASSATVTRKILLPLLSPALWRLWLWVFAHALGELPIALLLTGADNKTLIVMLWDTYTSSVDYPEASALAVIIMLISTVAVWVVNRRGAPREA</sequence>
<dbReference type="PANTHER" id="PTHR43357">
    <property type="entry name" value="INNER MEMBRANE ABC TRANSPORTER PERMEASE PROTEIN YDCV"/>
    <property type="match status" value="1"/>
</dbReference>
<evidence type="ECO:0000256" key="3">
    <source>
        <dbReference type="ARBA" id="ARBA00022475"/>
    </source>
</evidence>
<accession>A0ABW2ADA7</accession>
<evidence type="ECO:0000256" key="4">
    <source>
        <dbReference type="ARBA" id="ARBA00022519"/>
    </source>
</evidence>
<dbReference type="EMBL" id="JBHSWH010000001">
    <property type="protein sequence ID" value="MFC6704889.1"/>
    <property type="molecule type" value="Genomic_DNA"/>
</dbReference>
<keyword evidence="6 8" id="KW-1133">Transmembrane helix</keyword>
<feature type="domain" description="ABC transmembrane type-1" evidence="9">
    <location>
        <begin position="58"/>
        <end position="266"/>
    </location>
</feature>
<feature type="transmembrane region" description="Helical" evidence="8">
    <location>
        <begin position="62"/>
        <end position="82"/>
    </location>
</feature>
<name>A0ABW2ADA7_9MICO</name>
<feature type="transmembrane region" description="Helical" evidence="8">
    <location>
        <begin position="525"/>
        <end position="546"/>
    </location>
</feature>
<feature type="transmembrane region" description="Helical" evidence="8">
    <location>
        <begin position="248"/>
        <end position="266"/>
    </location>
</feature>
<feature type="domain" description="ABC transmembrane type-1" evidence="9">
    <location>
        <begin position="355"/>
        <end position="546"/>
    </location>
</feature>
<evidence type="ECO:0000256" key="6">
    <source>
        <dbReference type="ARBA" id="ARBA00022989"/>
    </source>
</evidence>
<feature type="transmembrane region" description="Helical" evidence="8">
    <location>
        <begin position="421"/>
        <end position="438"/>
    </location>
</feature>
<evidence type="ECO:0000256" key="8">
    <source>
        <dbReference type="RuleBase" id="RU363032"/>
    </source>
</evidence>
<evidence type="ECO:0000256" key="2">
    <source>
        <dbReference type="ARBA" id="ARBA00022448"/>
    </source>
</evidence>
<keyword evidence="2 8" id="KW-0813">Transport</keyword>
<feature type="transmembrane region" description="Helical" evidence="8">
    <location>
        <begin position="94"/>
        <end position="116"/>
    </location>
</feature>
<feature type="transmembrane region" description="Helical" evidence="8">
    <location>
        <begin position="390"/>
        <end position="415"/>
    </location>
</feature>
<keyword evidence="11" id="KW-1185">Reference proteome</keyword>
<comment type="subcellular location">
    <subcellularLocation>
        <location evidence="1">Cell inner membrane</location>
        <topology evidence="1">Multi-pass membrane protein</topology>
    </subcellularLocation>
    <subcellularLocation>
        <location evidence="8">Cell membrane</location>
        <topology evidence="8">Multi-pass membrane protein</topology>
    </subcellularLocation>
</comment>
<dbReference type="InterPro" id="IPR035906">
    <property type="entry name" value="MetI-like_sf"/>
</dbReference>
<feature type="transmembrane region" description="Helical" evidence="8">
    <location>
        <begin position="481"/>
        <end position="505"/>
    </location>
</feature>
<evidence type="ECO:0000313" key="10">
    <source>
        <dbReference type="EMBL" id="MFC6704889.1"/>
    </source>
</evidence>
<comment type="caution">
    <text evidence="10">The sequence shown here is derived from an EMBL/GenBank/DDBJ whole genome shotgun (WGS) entry which is preliminary data.</text>
</comment>
<protein>
    <submittedName>
        <fullName evidence="10">ABC transporter permease</fullName>
    </submittedName>
</protein>
<comment type="similarity">
    <text evidence="8">Belongs to the binding-protein-dependent transport system permease family.</text>
</comment>
<keyword evidence="3" id="KW-1003">Cell membrane</keyword>
<feature type="transmembrane region" description="Helical" evidence="8">
    <location>
        <begin position="188"/>
        <end position="210"/>
    </location>
</feature>
<dbReference type="RefSeq" id="WP_382399529.1">
    <property type="nucleotide sequence ID" value="NZ_JBHSWH010000001.1"/>
</dbReference>
<evidence type="ECO:0000256" key="7">
    <source>
        <dbReference type="ARBA" id="ARBA00023136"/>
    </source>
</evidence>
<evidence type="ECO:0000313" key="11">
    <source>
        <dbReference type="Proteomes" id="UP001596298"/>
    </source>
</evidence>
<dbReference type="Pfam" id="PF00528">
    <property type="entry name" value="BPD_transp_1"/>
    <property type="match status" value="2"/>
</dbReference>
<dbReference type="SUPFAM" id="SSF161098">
    <property type="entry name" value="MetI-like"/>
    <property type="match status" value="2"/>
</dbReference>
<feature type="transmembrane region" description="Helical" evidence="8">
    <location>
        <begin position="296"/>
        <end position="319"/>
    </location>
</feature>
<feature type="transmembrane region" description="Helical" evidence="8">
    <location>
        <begin position="361"/>
        <end position="378"/>
    </location>
</feature>
<dbReference type="Proteomes" id="UP001596298">
    <property type="component" value="Unassembled WGS sequence"/>
</dbReference>
<keyword evidence="4" id="KW-0997">Cell inner membrane</keyword>
<feature type="transmembrane region" description="Helical" evidence="8">
    <location>
        <begin position="7"/>
        <end position="26"/>
    </location>
</feature>
<dbReference type="PANTHER" id="PTHR43357:SF4">
    <property type="entry name" value="INNER MEMBRANE ABC TRANSPORTER PERMEASE PROTEIN YDCV"/>
    <property type="match status" value="1"/>
</dbReference>
<dbReference type="PROSITE" id="PS50928">
    <property type="entry name" value="ABC_TM1"/>
    <property type="match status" value="2"/>
</dbReference>
<organism evidence="10 11">
    <name type="scientific">Flexivirga alba</name>
    <dbReference type="NCBI Taxonomy" id="702742"/>
    <lineage>
        <taxon>Bacteria</taxon>
        <taxon>Bacillati</taxon>
        <taxon>Actinomycetota</taxon>
        <taxon>Actinomycetes</taxon>
        <taxon>Micrococcales</taxon>
        <taxon>Dermacoccaceae</taxon>
        <taxon>Flexivirga</taxon>
    </lineage>
</organism>
<evidence type="ECO:0000256" key="5">
    <source>
        <dbReference type="ARBA" id="ARBA00022692"/>
    </source>
</evidence>
<evidence type="ECO:0000259" key="9">
    <source>
        <dbReference type="PROSITE" id="PS50928"/>
    </source>
</evidence>
<reference evidence="11" key="1">
    <citation type="journal article" date="2019" name="Int. J. Syst. Evol. Microbiol.">
        <title>The Global Catalogue of Microorganisms (GCM) 10K type strain sequencing project: providing services to taxonomists for standard genome sequencing and annotation.</title>
        <authorList>
            <consortium name="The Broad Institute Genomics Platform"/>
            <consortium name="The Broad Institute Genome Sequencing Center for Infectious Disease"/>
            <person name="Wu L."/>
            <person name="Ma J."/>
        </authorList>
    </citation>
    <scope>NUCLEOTIDE SEQUENCE [LARGE SCALE GENOMIC DNA]</scope>
    <source>
        <strain evidence="11">CCUG 58127</strain>
    </source>
</reference>
<feature type="transmembrane region" description="Helical" evidence="8">
    <location>
        <begin position="136"/>
        <end position="160"/>
    </location>
</feature>
<keyword evidence="5 8" id="KW-0812">Transmembrane</keyword>
<dbReference type="Gene3D" id="1.10.3720.10">
    <property type="entry name" value="MetI-like"/>
    <property type="match status" value="2"/>
</dbReference>
<evidence type="ECO:0000256" key="1">
    <source>
        <dbReference type="ARBA" id="ARBA00004429"/>
    </source>
</evidence>
<dbReference type="InterPro" id="IPR000515">
    <property type="entry name" value="MetI-like"/>
</dbReference>
<proteinExistence type="inferred from homology"/>
<dbReference type="CDD" id="cd06261">
    <property type="entry name" value="TM_PBP2"/>
    <property type="match status" value="2"/>
</dbReference>
<keyword evidence="7 8" id="KW-0472">Membrane</keyword>